<dbReference type="AlphaFoldDB" id="A0A8J3QP63"/>
<dbReference type="Proteomes" id="UP000642748">
    <property type="component" value="Unassembled WGS sequence"/>
</dbReference>
<feature type="transmembrane region" description="Helical" evidence="7">
    <location>
        <begin position="362"/>
        <end position="384"/>
    </location>
</feature>
<keyword evidence="2" id="KW-1003">Cell membrane</keyword>
<dbReference type="InterPro" id="IPR011701">
    <property type="entry name" value="MFS"/>
</dbReference>
<protein>
    <submittedName>
        <fullName evidence="8">MFS transporter</fullName>
    </submittedName>
</protein>
<keyword evidence="4 7" id="KW-1133">Transmembrane helix</keyword>
<feature type="transmembrane region" description="Helical" evidence="7">
    <location>
        <begin position="21"/>
        <end position="47"/>
    </location>
</feature>
<keyword evidence="3 7" id="KW-0812">Transmembrane</keyword>
<sequence>MTALRRVDLRPVALRRPDFRRLWVAGLISDTGDWLLLTSLPILVYQLTGTTLGTAYAFLIELAPAVALAPLAGRLADRLDRRALLIAVSLAQAAALVPLAFWPRLPVVYAVIAVEAALTCLFDPAKNALLPTLVEADELVSANSMIGLNLNLGRLVGGPLGGLLLGFGDLRAIVAVDAVSFLLAVLLIARVRAARPPAPDDSPELTHPAGGHPLGRPAVRASLLVAFVASIAQGLFIVLFVVFVARVLAGDAAETGLLRGVQAIGAIGGGLLLAFAHRSGSSRGTGRADPSRSGDRSGSLAGLACIAFGVVALLTWNAPRLTTAEPLYVVLFIAAGAPGLAMVAGLTSVLQQSTVDGERGRVFAAFGVAMATGQAAGMLAGGLLGDRLGVVPLLNAQGCAYLLAGALALVWLTGRRAAAGAHGPEPVHDPVRRGLEPNSAASSAEPNSREPNSAASSSAVAEPDLR</sequence>
<evidence type="ECO:0000256" key="6">
    <source>
        <dbReference type="SAM" id="MobiDB-lite"/>
    </source>
</evidence>
<evidence type="ECO:0000256" key="1">
    <source>
        <dbReference type="ARBA" id="ARBA00004651"/>
    </source>
</evidence>
<dbReference type="GO" id="GO:0022857">
    <property type="term" value="F:transmembrane transporter activity"/>
    <property type="evidence" value="ECO:0007669"/>
    <property type="project" value="InterPro"/>
</dbReference>
<feature type="compositionally biased region" description="Basic and acidic residues" evidence="6">
    <location>
        <begin position="425"/>
        <end position="435"/>
    </location>
</feature>
<dbReference type="PANTHER" id="PTHR23513:SF6">
    <property type="entry name" value="MAJOR FACILITATOR SUPERFAMILY ASSOCIATED DOMAIN-CONTAINING PROTEIN"/>
    <property type="match status" value="1"/>
</dbReference>
<feature type="transmembrane region" description="Helical" evidence="7">
    <location>
        <begin position="83"/>
        <end position="102"/>
    </location>
</feature>
<evidence type="ECO:0000313" key="9">
    <source>
        <dbReference type="Proteomes" id="UP000642748"/>
    </source>
</evidence>
<keyword evidence="9" id="KW-1185">Reference proteome</keyword>
<feature type="transmembrane region" description="Helical" evidence="7">
    <location>
        <begin position="53"/>
        <end position="71"/>
    </location>
</feature>
<keyword evidence="5 7" id="KW-0472">Membrane</keyword>
<feature type="transmembrane region" description="Helical" evidence="7">
    <location>
        <begin position="390"/>
        <end position="412"/>
    </location>
</feature>
<proteinExistence type="predicted"/>
<feature type="transmembrane region" description="Helical" evidence="7">
    <location>
        <begin position="223"/>
        <end position="245"/>
    </location>
</feature>
<feature type="transmembrane region" description="Helical" evidence="7">
    <location>
        <begin position="297"/>
        <end position="316"/>
    </location>
</feature>
<accession>A0A8J3QP63</accession>
<comment type="caution">
    <text evidence="8">The sequence shown here is derived from an EMBL/GenBank/DDBJ whole genome shotgun (WGS) entry which is preliminary data.</text>
</comment>
<organism evidence="8 9">
    <name type="scientific">Rugosimonospora africana</name>
    <dbReference type="NCBI Taxonomy" id="556532"/>
    <lineage>
        <taxon>Bacteria</taxon>
        <taxon>Bacillati</taxon>
        <taxon>Actinomycetota</taxon>
        <taxon>Actinomycetes</taxon>
        <taxon>Micromonosporales</taxon>
        <taxon>Micromonosporaceae</taxon>
        <taxon>Rugosimonospora</taxon>
    </lineage>
</organism>
<comment type="subcellular location">
    <subcellularLocation>
        <location evidence="1">Cell membrane</location>
        <topology evidence="1">Multi-pass membrane protein</topology>
    </subcellularLocation>
</comment>
<evidence type="ECO:0000256" key="3">
    <source>
        <dbReference type="ARBA" id="ARBA00022692"/>
    </source>
</evidence>
<evidence type="ECO:0000256" key="2">
    <source>
        <dbReference type="ARBA" id="ARBA00022475"/>
    </source>
</evidence>
<dbReference type="Pfam" id="PF07690">
    <property type="entry name" value="MFS_1"/>
    <property type="match status" value="1"/>
</dbReference>
<dbReference type="PANTHER" id="PTHR23513">
    <property type="entry name" value="INTEGRAL MEMBRANE EFFLUX PROTEIN-RELATED"/>
    <property type="match status" value="1"/>
</dbReference>
<feature type="transmembrane region" description="Helical" evidence="7">
    <location>
        <begin position="328"/>
        <end position="350"/>
    </location>
</feature>
<evidence type="ECO:0000313" key="8">
    <source>
        <dbReference type="EMBL" id="GIH12953.1"/>
    </source>
</evidence>
<dbReference type="GO" id="GO:0005886">
    <property type="term" value="C:plasma membrane"/>
    <property type="evidence" value="ECO:0007669"/>
    <property type="project" value="UniProtKB-SubCell"/>
</dbReference>
<name>A0A8J3QP63_9ACTN</name>
<gene>
    <name evidence="8" type="ORF">Raf01_11250</name>
</gene>
<evidence type="ECO:0000256" key="5">
    <source>
        <dbReference type="ARBA" id="ARBA00023136"/>
    </source>
</evidence>
<reference evidence="8" key="1">
    <citation type="submission" date="2021-01" db="EMBL/GenBank/DDBJ databases">
        <title>Whole genome shotgun sequence of Rugosimonospora africana NBRC 104875.</title>
        <authorList>
            <person name="Komaki H."/>
            <person name="Tamura T."/>
        </authorList>
    </citation>
    <scope>NUCLEOTIDE SEQUENCE</scope>
    <source>
        <strain evidence="8">NBRC 104875</strain>
    </source>
</reference>
<dbReference type="InterPro" id="IPR036259">
    <property type="entry name" value="MFS_trans_sf"/>
</dbReference>
<feature type="transmembrane region" description="Helical" evidence="7">
    <location>
        <begin position="170"/>
        <end position="189"/>
    </location>
</feature>
<dbReference type="RefSeq" id="WP_203916644.1">
    <property type="nucleotide sequence ID" value="NZ_BONZ01000012.1"/>
</dbReference>
<feature type="region of interest" description="Disordered" evidence="6">
    <location>
        <begin position="421"/>
        <end position="466"/>
    </location>
</feature>
<evidence type="ECO:0000256" key="4">
    <source>
        <dbReference type="ARBA" id="ARBA00022989"/>
    </source>
</evidence>
<feature type="transmembrane region" description="Helical" evidence="7">
    <location>
        <begin position="257"/>
        <end position="276"/>
    </location>
</feature>
<dbReference type="CDD" id="cd06173">
    <property type="entry name" value="MFS_MefA_like"/>
    <property type="match status" value="1"/>
</dbReference>
<dbReference type="EMBL" id="BONZ01000012">
    <property type="protein sequence ID" value="GIH12953.1"/>
    <property type="molecule type" value="Genomic_DNA"/>
</dbReference>
<dbReference type="SUPFAM" id="SSF103473">
    <property type="entry name" value="MFS general substrate transporter"/>
    <property type="match status" value="1"/>
</dbReference>
<feature type="compositionally biased region" description="Low complexity" evidence="6">
    <location>
        <begin position="436"/>
        <end position="451"/>
    </location>
</feature>
<evidence type="ECO:0000256" key="7">
    <source>
        <dbReference type="SAM" id="Phobius"/>
    </source>
</evidence>
<dbReference type="Gene3D" id="1.20.1250.20">
    <property type="entry name" value="MFS general substrate transporter like domains"/>
    <property type="match status" value="1"/>
</dbReference>